<dbReference type="EC" id="2.7.11.1" evidence="1"/>
<name>A0A1H1ESJ2_9ACTN</name>
<dbReference type="InterPro" id="IPR011009">
    <property type="entry name" value="Kinase-like_dom_sf"/>
</dbReference>
<sequence length="493" mass="52711">MGDSLPPVLAGRYRALEPLGAGGMGVVWRARDEMLGREVAIKEVRIAPHLPQVRREEMRERTMREARAAARLGHPAIVTVHDVIDHDGRPWIVMDLVRGRSLDQVIKQEGPLPPERVAAIGLAVLDALALAHQHGIMHRDVKPPNIMISDDGRVLLTDFGIATISGDTTELTGANNLVGSPGYIAPERLRGQVDGPPADLWSLGATLYTAVEGRAPFHRSLPIATLGAVLTQETPHPSRAGHLGPVLLAMLAKEPRQRPGAAELRVALQQVAAGRPATLGSAASSASRRRRRTLMLGAAAAVALAVAGTAGAIALAGPGDAPAARPIPSARSDDGFAAAPDPCELLPPGEVRAVVPSADPRPNENRTRCDWGGSPATWLRVTVTHYGPRQGRPSHEVAHAFFESQRAKVEADVGTGPFGEVRPVRKVTGVGKDSFAYDIITLDERAYHKIVFRVRNLLVEVDLSIKASAPTRALRTKAIRVARVISDELHSRN</sequence>
<evidence type="ECO:0000256" key="7">
    <source>
        <dbReference type="PROSITE-ProRule" id="PRU10141"/>
    </source>
</evidence>
<dbReference type="SUPFAM" id="SSF56112">
    <property type="entry name" value="Protein kinase-like (PK-like)"/>
    <property type="match status" value="1"/>
</dbReference>
<evidence type="ECO:0000256" key="5">
    <source>
        <dbReference type="ARBA" id="ARBA00022777"/>
    </source>
</evidence>
<feature type="region of interest" description="Disordered" evidence="8">
    <location>
        <begin position="318"/>
        <end position="341"/>
    </location>
</feature>
<dbReference type="GO" id="GO:0005524">
    <property type="term" value="F:ATP binding"/>
    <property type="evidence" value="ECO:0007669"/>
    <property type="project" value="UniProtKB-UniRule"/>
</dbReference>
<evidence type="ECO:0000256" key="1">
    <source>
        <dbReference type="ARBA" id="ARBA00012513"/>
    </source>
</evidence>
<evidence type="ECO:0000259" key="10">
    <source>
        <dbReference type="PROSITE" id="PS50011"/>
    </source>
</evidence>
<dbReference type="PROSITE" id="PS50011">
    <property type="entry name" value="PROTEIN_KINASE_DOM"/>
    <property type="match status" value="1"/>
</dbReference>
<feature type="domain" description="Protein kinase" evidence="10">
    <location>
        <begin position="13"/>
        <end position="278"/>
    </location>
</feature>
<dbReference type="RefSeq" id="WP_093259272.1">
    <property type="nucleotide sequence ID" value="NZ_FNKK01000002.1"/>
</dbReference>
<feature type="binding site" evidence="7">
    <location>
        <position position="42"/>
    </location>
    <ligand>
        <name>ATP</name>
        <dbReference type="ChEBI" id="CHEBI:30616"/>
    </ligand>
</feature>
<dbReference type="Pfam" id="PF00069">
    <property type="entry name" value="Pkinase"/>
    <property type="match status" value="1"/>
</dbReference>
<dbReference type="CDD" id="cd14014">
    <property type="entry name" value="STKc_PknB_like"/>
    <property type="match status" value="1"/>
</dbReference>
<evidence type="ECO:0000313" key="12">
    <source>
        <dbReference type="Proteomes" id="UP000217103"/>
    </source>
</evidence>
<dbReference type="Proteomes" id="UP000217103">
    <property type="component" value="Unassembled WGS sequence"/>
</dbReference>
<gene>
    <name evidence="11" type="ORF">SAMN04489764_2613</name>
</gene>
<dbReference type="EMBL" id="FNKK01000002">
    <property type="protein sequence ID" value="SDQ91723.1"/>
    <property type="molecule type" value="Genomic_DNA"/>
</dbReference>
<feature type="compositionally biased region" description="Low complexity" evidence="8">
    <location>
        <begin position="318"/>
        <end position="330"/>
    </location>
</feature>
<keyword evidence="3" id="KW-0808">Transferase</keyword>
<accession>A0A1H1ESJ2</accession>
<evidence type="ECO:0000256" key="3">
    <source>
        <dbReference type="ARBA" id="ARBA00022679"/>
    </source>
</evidence>
<dbReference type="STRING" id="35622.SAMN04489764_2613"/>
<evidence type="ECO:0000256" key="4">
    <source>
        <dbReference type="ARBA" id="ARBA00022741"/>
    </source>
</evidence>
<keyword evidence="2 11" id="KW-0723">Serine/threonine-protein kinase</keyword>
<dbReference type="PROSITE" id="PS00108">
    <property type="entry name" value="PROTEIN_KINASE_ST"/>
    <property type="match status" value="1"/>
</dbReference>
<dbReference type="OrthoDB" id="3679634at2"/>
<keyword evidence="9" id="KW-0812">Transmembrane</keyword>
<reference evidence="11 12" key="1">
    <citation type="submission" date="2016-10" db="EMBL/GenBank/DDBJ databases">
        <authorList>
            <person name="de Groot N.N."/>
        </authorList>
    </citation>
    <scope>NUCLEOTIDE SEQUENCE [LARGE SCALE GENOMIC DNA]</scope>
    <source>
        <strain evidence="11 12">DSM 43794</strain>
    </source>
</reference>
<evidence type="ECO:0000256" key="9">
    <source>
        <dbReference type="SAM" id="Phobius"/>
    </source>
</evidence>
<evidence type="ECO:0000313" key="11">
    <source>
        <dbReference type="EMBL" id="SDQ91723.1"/>
    </source>
</evidence>
<evidence type="ECO:0000256" key="6">
    <source>
        <dbReference type="ARBA" id="ARBA00022840"/>
    </source>
</evidence>
<organism evidence="11 12">
    <name type="scientific">Thermostaphylospora chromogena</name>
    <dbReference type="NCBI Taxonomy" id="35622"/>
    <lineage>
        <taxon>Bacteria</taxon>
        <taxon>Bacillati</taxon>
        <taxon>Actinomycetota</taxon>
        <taxon>Actinomycetes</taxon>
        <taxon>Streptosporangiales</taxon>
        <taxon>Thermomonosporaceae</taxon>
        <taxon>Thermostaphylospora</taxon>
    </lineage>
</organism>
<dbReference type="SMART" id="SM00220">
    <property type="entry name" value="S_TKc"/>
    <property type="match status" value="1"/>
</dbReference>
<keyword evidence="9" id="KW-0472">Membrane</keyword>
<dbReference type="PANTHER" id="PTHR43289">
    <property type="entry name" value="MITOGEN-ACTIVATED PROTEIN KINASE KINASE KINASE 20-RELATED"/>
    <property type="match status" value="1"/>
</dbReference>
<keyword evidence="4 7" id="KW-0547">Nucleotide-binding</keyword>
<proteinExistence type="predicted"/>
<feature type="transmembrane region" description="Helical" evidence="9">
    <location>
        <begin position="294"/>
        <end position="316"/>
    </location>
</feature>
<protein>
    <recommendedName>
        <fullName evidence="1">non-specific serine/threonine protein kinase</fullName>
        <ecNumber evidence="1">2.7.11.1</ecNumber>
    </recommendedName>
</protein>
<dbReference type="Gene3D" id="3.30.200.20">
    <property type="entry name" value="Phosphorylase Kinase, domain 1"/>
    <property type="match status" value="1"/>
</dbReference>
<dbReference type="InterPro" id="IPR000719">
    <property type="entry name" value="Prot_kinase_dom"/>
</dbReference>
<keyword evidence="6 7" id="KW-0067">ATP-binding</keyword>
<dbReference type="PANTHER" id="PTHR43289:SF6">
    <property type="entry name" value="SERINE_THREONINE-PROTEIN KINASE NEKL-3"/>
    <property type="match status" value="1"/>
</dbReference>
<dbReference type="PROSITE" id="PS00107">
    <property type="entry name" value="PROTEIN_KINASE_ATP"/>
    <property type="match status" value="1"/>
</dbReference>
<dbReference type="Gene3D" id="1.10.510.10">
    <property type="entry name" value="Transferase(Phosphotransferase) domain 1"/>
    <property type="match status" value="1"/>
</dbReference>
<dbReference type="InterPro" id="IPR008271">
    <property type="entry name" value="Ser/Thr_kinase_AS"/>
</dbReference>
<keyword evidence="5 11" id="KW-0418">Kinase</keyword>
<evidence type="ECO:0000256" key="8">
    <source>
        <dbReference type="SAM" id="MobiDB-lite"/>
    </source>
</evidence>
<dbReference type="AlphaFoldDB" id="A0A1H1ESJ2"/>
<keyword evidence="9" id="KW-1133">Transmembrane helix</keyword>
<dbReference type="InterPro" id="IPR017441">
    <property type="entry name" value="Protein_kinase_ATP_BS"/>
</dbReference>
<keyword evidence="12" id="KW-1185">Reference proteome</keyword>
<dbReference type="GO" id="GO:0004674">
    <property type="term" value="F:protein serine/threonine kinase activity"/>
    <property type="evidence" value="ECO:0007669"/>
    <property type="project" value="UniProtKB-KW"/>
</dbReference>
<evidence type="ECO:0000256" key="2">
    <source>
        <dbReference type="ARBA" id="ARBA00022527"/>
    </source>
</evidence>